<proteinExistence type="predicted"/>
<dbReference type="Proteomes" id="UP001209878">
    <property type="component" value="Unassembled WGS sequence"/>
</dbReference>
<name>A0AAD9KTU3_RIDPI</name>
<evidence type="ECO:0000313" key="2">
    <source>
        <dbReference type="Proteomes" id="UP001209878"/>
    </source>
</evidence>
<gene>
    <name evidence="1" type="ORF">NP493_591g02050</name>
</gene>
<dbReference type="AlphaFoldDB" id="A0AAD9KTU3"/>
<comment type="caution">
    <text evidence="1">The sequence shown here is derived from an EMBL/GenBank/DDBJ whole genome shotgun (WGS) entry which is preliminary data.</text>
</comment>
<evidence type="ECO:0000313" key="1">
    <source>
        <dbReference type="EMBL" id="KAK2177573.1"/>
    </source>
</evidence>
<sequence length="99" mass="11149">MFINGLMKPSVLNHIQQWHLRQKCVACENVAEVVLVVVLWTKGTTVSGAERDRSHVVASPLYSRSITVHICRVLSLCTSRVVIVRRTQKHAPRSSKNNC</sequence>
<protein>
    <submittedName>
        <fullName evidence="1">Uncharacterized protein</fullName>
    </submittedName>
</protein>
<dbReference type="EMBL" id="JAODUO010000590">
    <property type="protein sequence ID" value="KAK2177573.1"/>
    <property type="molecule type" value="Genomic_DNA"/>
</dbReference>
<reference evidence="1" key="1">
    <citation type="journal article" date="2023" name="Mol. Biol. Evol.">
        <title>Third-Generation Sequencing Reveals the Adaptive Role of the Epigenome in Three Deep-Sea Polychaetes.</title>
        <authorList>
            <person name="Perez M."/>
            <person name="Aroh O."/>
            <person name="Sun Y."/>
            <person name="Lan Y."/>
            <person name="Juniper S.K."/>
            <person name="Young C.R."/>
            <person name="Angers B."/>
            <person name="Qian P.Y."/>
        </authorList>
    </citation>
    <scope>NUCLEOTIDE SEQUENCE</scope>
    <source>
        <strain evidence="1">R07B-5</strain>
    </source>
</reference>
<accession>A0AAD9KTU3</accession>
<keyword evidence="2" id="KW-1185">Reference proteome</keyword>
<organism evidence="1 2">
    <name type="scientific">Ridgeia piscesae</name>
    <name type="common">Tubeworm</name>
    <dbReference type="NCBI Taxonomy" id="27915"/>
    <lineage>
        <taxon>Eukaryota</taxon>
        <taxon>Metazoa</taxon>
        <taxon>Spiralia</taxon>
        <taxon>Lophotrochozoa</taxon>
        <taxon>Annelida</taxon>
        <taxon>Polychaeta</taxon>
        <taxon>Sedentaria</taxon>
        <taxon>Canalipalpata</taxon>
        <taxon>Sabellida</taxon>
        <taxon>Siboglinidae</taxon>
        <taxon>Ridgeia</taxon>
    </lineage>
</organism>